<protein>
    <recommendedName>
        <fullName evidence="4">EF-hand domain-containing protein</fullName>
    </recommendedName>
</protein>
<name>A0A8S9J5Z5_BRACR</name>
<dbReference type="FunFam" id="1.10.238.10:FF:000527">
    <property type="entry name" value="Calmodulin-3"/>
    <property type="match status" value="1"/>
</dbReference>
<dbReference type="Gene3D" id="1.10.238.10">
    <property type="entry name" value="EF-hand"/>
    <property type="match status" value="2"/>
</dbReference>
<dbReference type="EMBL" id="QGKW02001660">
    <property type="protein sequence ID" value="KAF2576923.1"/>
    <property type="molecule type" value="Genomic_DNA"/>
</dbReference>
<proteinExistence type="inferred from homology"/>
<dbReference type="PROSITE" id="PS50222">
    <property type="entry name" value="EF_HAND_2"/>
    <property type="match status" value="1"/>
</dbReference>
<sequence>MFITQQSFRKEKRKEKLWWTSSSKDLFKVYDKYGDGRVTTKELGAVMSAYGLDKTESELQDMINEVGAGADDNGTIDFTGFLYLMARMMKGAYSRSGPTYAVKDLDKDQEAKVLVPELKLALIQGVDKAP</sequence>
<dbReference type="InterPro" id="IPR050230">
    <property type="entry name" value="CALM/Myosin/TropC-like"/>
</dbReference>
<dbReference type="PANTHER" id="PTHR23048">
    <property type="entry name" value="MYOSIN LIGHT CHAIN 1, 3"/>
    <property type="match status" value="1"/>
</dbReference>
<dbReference type="SUPFAM" id="SSF47473">
    <property type="entry name" value="EF-hand"/>
    <property type="match status" value="1"/>
</dbReference>
<comment type="similarity">
    <text evidence="1">Belongs to the calmodulin family.</text>
</comment>
<gene>
    <name evidence="5" type="ORF">F2Q68_00001764</name>
</gene>
<dbReference type="CDD" id="cd00051">
    <property type="entry name" value="EFh"/>
    <property type="match status" value="1"/>
</dbReference>
<dbReference type="InterPro" id="IPR011992">
    <property type="entry name" value="EF-hand-dom_pair"/>
</dbReference>
<evidence type="ECO:0000256" key="3">
    <source>
        <dbReference type="ARBA" id="ARBA00022737"/>
    </source>
</evidence>
<evidence type="ECO:0000313" key="6">
    <source>
        <dbReference type="Proteomes" id="UP000712281"/>
    </source>
</evidence>
<evidence type="ECO:0000256" key="2">
    <source>
        <dbReference type="ARBA" id="ARBA00022723"/>
    </source>
</evidence>
<comment type="caution">
    <text evidence="5">The sequence shown here is derived from an EMBL/GenBank/DDBJ whole genome shotgun (WGS) entry which is preliminary data.</text>
</comment>
<dbReference type="Pfam" id="PF13499">
    <property type="entry name" value="EF-hand_7"/>
    <property type="match status" value="1"/>
</dbReference>
<dbReference type="GO" id="GO:0005509">
    <property type="term" value="F:calcium ion binding"/>
    <property type="evidence" value="ECO:0007669"/>
    <property type="project" value="InterPro"/>
</dbReference>
<keyword evidence="2" id="KW-0479">Metal-binding</keyword>
<dbReference type="GO" id="GO:0016460">
    <property type="term" value="C:myosin II complex"/>
    <property type="evidence" value="ECO:0007669"/>
    <property type="project" value="TreeGrafter"/>
</dbReference>
<dbReference type="InterPro" id="IPR002048">
    <property type="entry name" value="EF_hand_dom"/>
</dbReference>
<organism evidence="5 6">
    <name type="scientific">Brassica cretica</name>
    <name type="common">Mustard</name>
    <dbReference type="NCBI Taxonomy" id="69181"/>
    <lineage>
        <taxon>Eukaryota</taxon>
        <taxon>Viridiplantae</taxon>
        <taxon>Streptophyta</taxon>
        <taxon>Embryophyta</taxon>
        <taxon>Tracheophyta</taxon>
        <taxon>Spermatophyta</taxon>
        <taxon>Magnoliopsida</taxon>
        <taxon>eudicotyledons</taxon>
        <taxon>Gunneridae</taxon>
        <taxon>Pentapetalae</taxon>
        <taxon>rosids</taxon>
        <taxon>malvids</taxon>
        <taxon>Brassicales</taxon>
        <taxon>Brassicaceae</taxon>
        <taxon>Brassiceae</taxon>
        <taxon>Brassica</taxon>
    </lineage>
</organism>
<evidence type="ECO:0000259" key="4">
    <source>
        <dbReference type="PROSITE" id="PS50222"/>
    </source>
</evidence>
<keyword evidence="3" id="KW-0677">Repeat</keyword>
<evidence type="ECO:0000313" key="5">
    <source>
        <dbReference type="EMBL" id="KAF2576923.1"/>
    </source>
</evidence>
<reference evidence="5" key="1">
    <citation type="submission" date="2019-12" db="EMBL/GenBank/DDBJ databases">
        <title>Genome sequencing and annotation of Brassica cretica.</title>
        <authorList>
            <person name="Studholme D.J."/>
            <person name="Sarris P.F."/>
        </authorList>
    </citation>
    <scope>NUCLEOTIDE SEQUENCE</scope>
    <source>
        <strain evidence="5">PFS-001/15</strain>
        <tissue evidence="5">Leaf</tissue>
    </source>
</reference>
<dbReference type="Proteomes" id="UP000712281">
    <property type="component" value="Unassembled WGS sequence"/>
</dbReference>
<dbReference type="AlphaFoldDB" id="A0A8S9J5Z5"/>
<evidence type="ECO:0000256" key="1">
    <source>
        <dbReference type="ARBA" id="ARBA00009763"/>
    </source>
</evidence>
<feature type="domain" description="EF-hand" evidence="4">
    <location>
        <begin position="24"/>
        <end position="53"/>
    </location>
</feature>
<accession>A0A8S9J5Z5</accession>
<dbReference type="PANTHER" id="PTHR23048:SF53">
    <property type="entry name" value="CALMODULIN"/>
    <property type="match status" value="1"/>
</dbReference>